<organism evidence="3 4">
    <name type="scientific">Mesorhabditis spiculigera</name>
    <dbReference type="NCBI Taxonomy" id="96644"/>
    <lineage>
        <taxon>Eukaryota</taxon>
        <taxon>Metazoa</taxon>
        <taxon>Ecdysozoa</taxon>
        <taxon>Nematoda</taxon>
        <taxon>Chromadorea</taxon>
        <taxon>Rhabditida</taxon>
        <taxon>Rhabditina</taxon>
        <taxon>Rhabditomorpha</taxon>
        <taxon>Rhabditoidea</taxon>
        <taxon>Rhabditidae</taxon>
        <taxon>Mesorhabditinae</taxon>
        <taxon>Mesorhabditis</taxon>
    </lineage>
</organism>
<proteinExistence type="predicted"/>
<accession>A0AA36FQ95</accession>
<feature type="region of interest" description="Disordered" evidence="2">
    <location>
        <begin position="26"/>
        <end position="53"/>
    </location>
</feature>
<keyword evidence="4" id="KW-1185">Reference proteome</keyword>
<gene>
    <name evidence="3" type="ORF">MSPICULIGERA_LOCUS2223</name>
</gene>
<evidence type="ECO:0000313" key="3">
    <source>
        <dbReference type="EMBL" id="CAJ0562797.1"/>
    </source>
</evidence>
<keyword evidence="1" id="KW-0175">Coiled coil</keyword>
<evidence type="ECO:0000256" key="2">
    <source>
        <dbReference type="SAM" id="MobiDB-lite"/>
    </source>
</evidence>
<dbReference type="EMBL" id="CATQJA010000664">
    <property type="protein sequence ID" value="CAJ0562797.1"/>
    <property type="molecule type" value="Genomic_DNA"/>
</dbReference>
<protein>
    <submittedName>
        <fullName evidence="3">Uncharacterized protein</fullName>
    </submittedName>
</protein>
<evidence type="ECO:0000256" key="1">
    <source>
        <dbReference type="SAM" id="Coils"/>
    </source>
</evidence>
<comment type="caution">
    <text evidence="3">The sequence shown here is derived from an EMBL/GenBank/DDBJ whole genome shotgun (WGS) entry which is preliminary data.</text>
</comment>
<dbReference type="AlphaFoldDB" id="A0AA36FQ95"/>
<dbReference type="Proteomes" id="UP001177023">
    <property type="component" value="Unassembled WGS sequence"/>
</dbReference>
<name>A0AA36FQ95_9BILA</name>
<evidence type="ECO:0000313" key="4">
    <source>
        <dbReference type="Proteomes" id="UP001177023"/>
    </source>
</evidence>
<feature type="compositionally biased region" description="Basic and acidic residues" evidence="2">
    <location>
        <begin position="26"/>
        <end position="40"/>
    </location>
</feature>
<reference evidence="3" key="1">
    <citation type="submission" date="2023-06" db="EMBL/GenBank/DDBJ databases">
        <authorList>
            <person name="Delattre M."/>
        </authorList>
    </citation>
    <scope>NUCLEOTIDE SEQUENCE</scope>
    <source>
        <strain evidence="3">AF72</strain>
    </source>
</reference>
<feature type="coiled-coil region" evidence="1">
    <location>
        <begin position="508"/>
        <end position="535"/>
    </location>
</feature>
<sequence>MNNELLEIYASCTGPEDVIEKQKEYLERIDREHEEERNRPMDLPPSESQDSQNAVIGSELEFTIKEEKLESQCSLERLNRILVLWDSELRGHRAPHAANEPATLLHRSSRRKRCSCGCSNCDQFPNRPCCSAECCGTKPLPLACCPPPPPPKPCCQPAYGPCCPSTPNCCPRPCCQGKRPPFLEDEEDYDEPGGNPQQPSLPSSVATICRHLGKADADARMAIADAANPVVTTKIRRAVPRVSPCCPPILPLPKLPCCLKPSTPQCCTAAPPCLRACPGCPCRKRVMLGKRAKRGAHCMACAAVNGLTAPRAGGLYERSRASRIRRDAGGCAQCVNGEPVTQRVKRTACQPCTYLQPQYSENNPFLPGGPQLMSQVGRPLKRSKREEGKCLPHPQCTLAPKRRSRRNVHSQYCEPCGGLYGRRKREAEQDACIRRNLEQKDRCEKQFHDEFDAEDGEGSVLMRMKRQAYDGKGLLDLVKVMSKAAAAPTVTAGCVKFPACVLAQKRRRKRHAERMEQYHKALAEHKEQHSRVKRQFFTPDQSANCVPCPAWVTMALASRKKRGAAENDEDLVDGPKMSLSDAIKDIRRKKGYEPGFKHGTRSGGHCDQTHDCLNEVEYAVYMKVYHTRTKRSAKRSKCTQCGTSDLLSKRVKRSFGPDVNASEHDCLAFPLCRNRVKRNFIDCNICTATPNRRKRTVETEDLVELLPMPAGLITGISTIP</sequence>
<feature type="non-terminal residue" evidence="3">
    <location>
        <position position="720"/>
    </location>
</feature>